<dbReference type="Gene3D" id="3.40.50.10320">
    <property type="entry name" value="LmbE-like"/>
    <property type="match status" value="1"/>
</dbReference>
<gene>
    <name evidence="1" type="ORF">SAMN04488518_11811</name>
</gene>
<comment type="caution">
    <text evidence="1">The sequence shown here is derived from an EMBL/GenBank/DDBJ whole genome shotgun (WGS) entry which is preliminary data.</text>
</comment>
<protein>
    <submittedName>
        <fullName evidence="1">GlcNAc-PI de-N-acetylase</fullName>
    </submittedName>
</protein>
<accession>A0A1I4FC26</accession>
<dbReference type="InterPro" id="IPR003737">
    <property type="entry name" value="GlcNAc_PI_deacetylase-related"/>
</dbReference>
<dbReference type="SUPFAM" id="SSF52317">
    <property type="entry name" value="Class I glutamine amidotransferase-like"/>
    <property type="match status" value="1"/>
</dbReference>
<sequence length="797" mass="87655">MPLSEQQRIAAHKQSVRMVNLWRALQPLKSTVSFMNTGAHPDDEISEMLAAIGLRDGIALSYACANRGEGGQNDIGTEATENLGVLRTAEMEKACDVLNMRMYWLSENAEDNVFDFGFSKSGVETLGKWGHQRTLKRFVEIIRQERPDIISPTFLNIPGQHGHHRAMTQAAFEVMKAAADPEFPEVDLPCWTVKKLYLPAWSGAGGAYDDEVPPPPVTLEFDGNGEEEVTGWSWAQIGEQSRAFHRTQGMGRWQAYSNSNVWPLHLAESTVGAEEQSLTDNLPKDLSELASFAGAPALSALLDKAHDHCLDAIEAFPNRAMIGAAAAQALKLLRKAMEECPEAARDEVLHRLERKELQLAKVLELAEGIVASVRLSQDQLKHGESAEVAFECNREAVSFELDLPKGWEQQDGGVQVGADADTSDPYPAVYRPDAVQAPCVRLRFASHGVEVETRLPFEVEPIVLPSHVVTLDDTGFVLNSTLENRSLSIPVGGNADGLSLDVPEGWTAQFDDGVFQIALPDGVANGLYELPILQGGEQAYTVHVVSYPHVSQRVRVTPATVRVCVVDARLDAKRVGYVGSGNDRVAKWLGDIGVDVVDLPVGELSAKRLQGLGCLIVGIFAFRNRQDLHDVIADIHAWVKAGGRLITLYHRPWDRWDADKLPLQPLEIGSPSLRWRVTDENAEVRYLKPQHALLNQPNEIGTSDWANWHKERGLYFAKSWDAAYEPLLEMADPDEAPHQGILLAGDFGQGQHIHTSLILHHQMEKLVPGAFRLMANLVSSGADEASVSQNAEAFEAS</sequence>
<dbReference type="SUPFAM" id="SSF102588">
    <property type="entry name" value="LmbE-like"/>
    <property type="match status" value="1"/>
</dbReference>
<dbReference type="RefSeq" id="WP_093523699.1">
    <property type="nucleotide sequence ID" value="NZ_FOSK01000018.1"/>
</dbReference>
<evidence type="ECO:0000313" key="2">
    <source>
        <dbReference type="Proteomes" id="UP000199598"/>
    </source>
</evidence>
<keyword evidence="2" id="KW-1185">Reference proteome</keyword>
<dbReference type="InterPro" id="IPR029062">
    <property type="entry name" value="Class_I_gatase-like"/>
</dbReference>
<dbReference type="Pfam" id="PF02585">
    <property type="entry name" value="PIG-L"/>
    <property type="match status" value="1"/>
</dbReference>
<evidence type="ECO:0000313" key="1">
    <source>
        <dbReference type="EMBL" id="SFL14346.1"/>
    </source>
</evidence>
<dbReference type="InterPro" id="IPR024078">
    <property type="entry name" value="LmbE-like_dom_sf"/>
</dbReference>
<name>A0A1I4FC26_9HYPH</name>
<organism evidence="1 2">
    <name type="scientific">Pseudovibrio ascidiaceicola</name>
    <dbReference type="NCBI Taxonomy" id="285279"/>
    <lineage>
        <taxon>Bacteria</taxon>
        <taxon>Pseudomonadati</taxon>
        <taxon>Pseudomonadota</taxon>
        <taxon>Alphaproteobacteria</taxon>
        <taxon>Hyphomicrobiales</taxon>
        <taxon>Stappiaceae</taxon>
        <taxon>Pseudovibrio</taxon>
    </lineage>
</organism>
<dbReference type="EMBL" id="FOSK01000018">
    <property type="protein sequence ID" value="SFL14346.1"/>
    <property type="molecule type" value="Genomic_DNA"/>
</dbReference>
<proteinExistence type="predicted"/>
<reference evidence="1 2" key="1">
    <citation type="submission" date="2016-10" db="EMBL/GenBank/DDBJ databases">
        <authorList>
            <person name="Varghese N."/>
            <person name="Submissions S."/>
        </authorList>
    </citation>
    <scope>NUCLEOTIDE SEQUENCE [LARGE SCALE GENOMIC DNA]</scope>
    <source>
        <strain evidence="1 2">DSM 16392</strain>
    </source>
</reference>
<dbReference type="Proteomes" id="UP000199598">
    <property type="component" value="Unassembled WGS sequence"/>
</dbReference>